<accession>A0A0A9WSA8</accession>
<evidence type="ECO:0000313" key="6">
    <source>
        <dbReference type="EMBL" id="JAG07725.1"/>
    </source>
</evidence>
<evidence type="ECO:0000256" key="3">
    <source>
        <dbReference type="ARBA" id="ARBA00022989"/>
    </source>
</evidence>
<dbReference type="GO" id="GO:0006820">
    <property type="term" value="P:monoatomic anion transport"/>
    <property type="evidence" value="ECO:0007669"/>
    <property type="project" value="TreeGrafter"/>
</dbReference>
<keyword evidence="2 5" id="KW-0812">Transmembrane</keyword>
<name>A0A0A9WSA8_LYGHE</name>
<feature type="transmembrane region" description="Helical" evidence="5">
    <location>
        <begin position="158"/>
        <end position="177"/>
    </location>
</feature>
<protein>
    <submittedName>
        <fullName evidence="6">Vesicular glutamate transporter 3</fullName>
    </submittedName>
</protein>
<dbReference type="InterPro" id="IPR036259">
    <property type="entry name" value="MFS_trans_sf"/>
</dbReference>
<dbReference type="GO" id="GO:0016324">
    <property type="term" value="C:apical plasma membrane"/>
    <property type="evidence" value="ECO:0007669"/>
    <property type="project" value="TreeGrafter"/>
</dbReference>
<reference evidence="6" key="2">
    <citation type="submission" date="2014-07" db="EMBL/GenBank/DDBJ databases">
        <authorList>
            <person name="Hull J."/>
        </authorList>
    </citation>
    <scope>NUCLEOTIDE SEQUENCE</scope>
</reference>
<proteinExistence type="predicted"/>
<feature type="transmembrane region" description="Helical" evidence="5">
    <location>
        <begin position="250"/>
        <end position="269"/>
    </location>
</feature>
<dbReference type="InterPro" id="IPR050382">
    <property type="entry name" value="MFS_Na/Anion_cotransporter"/>
</dbReference>
<evidence type="ECO:0000256" key="1">
    <source>
        <dbReference type="ARBA" id="ARBA00004141"/>
    </source>
</evidence>
<evidence type="ECO:0000256" key="5">
    <source>
        <dbReference type="SAM" id="Phobius"/>
    </source>
</evidence>
<sequence length="294" mass="32763">MFSFMMRFFIAATRTLDDSKRILIVFTFLSPLWALAYLVLGAEGPDTSFLLSKPEHTHLAKHIGPRKKTRCSSKAPWKSILFGTILLYGWLIADFGRECSVTIIADGFQLGLDKFTDISVSGVSVGLCFAYISILGISVLSDKLIIKEVLTPGQVRKIYSSVGCCGASISMILAAYANRTSSTFAFIIVGHVFSAVMAIGQPVALFDISPNYAAVIFAIFSFLRTVLFASKVVIDVRLHIYPLTNDNLDVLFYRYGFLVFFTNLIFLLCGDIERKPFDTYDTHDWTKESIISYP</sequence>
<dbReference type="PANTHER" id="PTHR11662">
    <property type="entry name" value="SOLUTE CARRIER FAMILY 17"/>
    <property type="match status" value="1"/>
</dbReference>
<evidence type="ECO:0000313" key="7">
    <source>
        <dbReference type="EMBL" id="JAG59523.1"/>
    </source>
</evidence>
<reference evidence="7" key="3">
    <citation type="submission" date="2014-09" db="EMBL/GenBank/DDBJ databases">
        <authorList>
            <person name="Magalhaes I.L.F."/>
            <person name="Oliveira U."/>
            <person name="Santos F.R."/>
            <person name="Vidigal T.H.D.A."/>
            <person name="Brescovit A.D."/>
            <person name="Santos A.J."/>
        </authorList>
    </citation>
    <scope>NUCLEOTIDE SEQUENCE</scope>
</reference>
<feature type="transmembrane region" description="Helical" evidence="5">
    <location>
        <begin position="212"/>
        <end position="230"/>
    </location>
</feature>
<feature type="transmembrane region" description="Helical" evidence="5">
    <location>
        <begin position="118"/>
        <end position="137"/>
    </location>
</feature>
<dbReference type="AlphaFoldDB" id="A0A0A9WSA8"/>
<keyword evidence="4 5" id="KW-0472">Membrane</keyword>
<dbReference type="GO" id="GO:0022857">
    <property type="term" value="F:transmembrane transporter activity"/>
    <property type="evidence" value="ECO:0007669"/>
    <property type="project" value="TreeGrafter"/>
</dbReference>
<keyword evidence="3 5" id="KW-1133">Transmembrane helix</keyword>
<dbReference type="SUPFAM" id="SSF103473">
    <property type="entry name" value="MFS general substrate transporter"/>
    <property type="match status" value="1"/>
</dbReference>
<dbReference type="EMBL" id="GBHO01035879">
    <property type="protein sequence ID" value="JAG07725.1"/>
    <property type="molecule type" value="Transcribed_RNA"/>
</dbReference>
<organism evidence="6">
    <name type="scientific">Lygus hesperus</name>
    <name type="common">Western plant bug</name>
    <dbReference type="NCBI Taxonomy" id="30085"/>
    <lineage>
        <taxon>Eukaryota</taxon>
        <taxon>Metazoa</taxon>
        <taxon>Ecdysozoa</taxon>
        <taxon>Arthropoda</taxon>
        <taxon>Hexapoda</taxon>
        <taxon>Insecta</taxon>
        <taxon>Pterygota</taxon>
        <taxon>Neoptera</taxon>
        <taxon>Paraneoptera</taxon>
        <taxon>Hemiptera</taxon>
        <taxon>Heteroptera</taxon>
        <taxon>Panheteroptera</taxon>
        <taxon>Cimicomorpha</taxon>
        <taxon>Miridae</taxon>
        <taxon>Mirini</taxon>
        <taxon>Lygus</taxon>
    </lineage>
</organism>
<gene>
    <name evidence="6" type="primary">SLC17A8_1</name>
    <name evidence="6" type="ORF">CM83_31582</name>
</gene>
<dbReference type="EMBL" id="GBRD01006298">
    <property type="protein sequence ID" value="JAG59523.1"/>
    <property type="molecule type" value="Transcribed_RNA"/>
</dbReference>
<dbReference type="PANTHER" id="PTHR11662:SF399">
    <property type="entry name" value="FI19708P1-RELATED"/>
    <property type="match status" value="1"/>
</dbReference>
<evidence type="ECO:0000256" key="2">
    <source>
        <dbReference type="ARBA" id="ARBA00022692"/>
    </source>
</evidence>
<feature type="transmembrane region" description="Helical" evidence="5">
    <location>
        <begin position="183"/>
        <end position="200"/>
    </location>
</feature>
<reference evidence="6" key="1">
    <citation type="journal article" date="2014" name="PLoS ONE">
        <title>Transcriptome-Based Identification of ABC Transporters in the Western Tarnished Plant Bug Lygus hesperus.</title>
        <authorList>
            <person name="Hull J.J."/>
            <person name="Chaney K."/>
            <person name="Geib S.M."/>
            <person name="Fabrick J.A."/>
            <person name="Brent C.S."/>
            <person name="Walsh D."/>
            <person name="Lavine L.C."/>
        </authorList>
    </citation>
    <scope>NUCLEOTIDE SEQUENCE</scope>
</reference>
<evidence type="ECO:0000256" key="4">
    <source>
        <dbReference type="ARBA" id="ARBA00023136"/>
    </source>
</evidence>
<comment type="subcellular location">
    <subcellularLocation>
        <location evidence="1">Membrane</location>
        <topology evidence="1">Multi-pass membrane protein</topology>
    </subcellularLocation>
</comment>